<comment type="caution">
    <text evidence="1">The sequence shown here is derived from an EMBL/GenBank/DDBJ whole genome shotgun (WGS) entry which is preliminary data.</text>
</comment>
<dbReference type="AlphaFoldDB" id="A0A645FT92"/>
<gene>
    <name evidence="1" type="ORF">SDC9_165023</name>
</gene>
<name>A0A645FT92_9ZZZZ</name>
<dbReference type="EMBL" id="VSSQ01064843">
    <property type="protein sequence ID" value="MPN17668.1"/>
    <property type="molecule type" value="Genomic_DNA"/>
</dbReference>
<reference evidence="1" key="1">
    <citation type="submission" date="2019-08" db="EMBL/GenBank/DDBJ databases">
        <authorList>
            <person name="Kucharzyk K."/>
            <person name="Murdoch R.W."/>
            <person name="Higgins S."/>
            <person name="Loffler F."/>
        </authorList>
    </citation>
    <scope>NUCLEOTIDE SEQUENCE</scope>
</reference>
<evidence type="ECO:0000313" key="1">
    <source>
        <dbReference type="EMBL" id="MPN17668.1"/>
    </source>
</evidence>
<sequence length="116" mass="12905">MVKGDDIYVSVYCSAKANKMLAVISHIGKVHRDQEIAVTFDWPMLKLPVLTKAAELLTAPDPDYDQLVKAAKEYKVPENRGPLKLGDFGCEITGFQDGILKLKLKNHCFALVELSE</sequence>
<organism evidence="1">
    <name type="scientific">bioreactor metagenome</name>
    <dbReference type="NCBI Taxonomy" id="1076179"/>
    <lineage>
        <taxon>unclassified sequences</taxon>
        <taxon>metagenomes</taxon>
        <taxon>ecological metagenomes</taxon>
    </lineage>
</organism>
<proteinExistence type="predicted"/>
<protein>
    <submittedName>
        <fullName evidence="1">Uncharacterized protein</fullName>
    </submittedName>
</protein>
<accession>A0A645FT92</accession>